<keyword evidence="2" id="KW-1185">Reference proteome</keyword>
<reference evidence="1 2" key="1">
    <citation type="submission" date="2021-04" db="EMBL/GenBank/DDBJ databases">
        <title>The genome sequence of type strain Ideonella paludis KCTC 32238.</title>
        <authorList>
            <person name="Liu Y."/>
        </authorList>
    </citation>
    <scope>NUCLEOTIDE SEQUENCE [LARGE SCALE GENOMIC DNA]</scope>
    <source>
        <strain evidence="1 2">KCTC 32238</strain>
    </source>
</reference>
<dbReference type="Proteomes" id="UP000672097">
    <property type="component" value="Unassembled WGS sequence"/>
</dbReference>
<evidence type="ECO:0000313" key="2">
    <source>
        <dbReference type="Proteomes" id="UP000672097"/>
    </source>
</evidence>
<proteinExistence type="predicted"/>
<organism evidence="1 2">
    <name type="scientific">Ideonella paludis</name>
    <dbReference type="NCBI Taxonomy" id="1233411"/>
    <lineage>
        <taxon>Bacteria</taxon>
        <taxon>Pseudomonadati</taxon>
        <taxon>Pseudomonadota</taxon>
        <taxon>Betaproteobacteria</taxon>
        <taxon>Burkholderiales</taxon>
        <taxon>Sphaerotilaceae</taxon>
        <taxon>Ideonella</taxon>
    </lineage>
</organism>
<evidence type="ECO:0000313" key="1">
    <source>
        <dbReference type="EMBL" id="MBQ0934650.1"/>
    </source>
</evidence>
<name>A0ABS5DU59_9BURK</name>
<gene>
    <name evidence="1" type="ORF">KAK11_04840</name>
</gene>
<comment type="caution">
    <text evidence="1">The sequence shown here is derived from an EMBL/GenBank/DDBJ whole genome shotgun (WGS) entry which is preliminary data.</text>
</comment>
<dbReference type="RefSeq" id="WP_210806822.1">
    <property type="nucleotide sequence ID" value="NZ_JAGQDG010000002.1"/>
</dbReference>
<protein>
    <submittedName>
        <fullName evidence="1">Uncharacterized protein</fullName>
    </submittedName>
</protein>
<accession>A0ABS5DU59</accession>
<sequence length="255" mass="27053">MSQYTFGTGSMFAAATSDATGATIALPTPVKFGELQDVGIDISRDIKMLYGQNNMPVAIGGGKMKFDFKAKYARIAGRVFNDLFFGGTMTAGTLTGVYNDLDGRVVPATPFQVTVVPPQSGTFDRDLGVLDDTGMPLVRVASAPAAGQYSVSAVGVYTFNTASSGKTVFINYTYTATAANSKKIALVTQAMGDVPTFGVDLAVKFGGKQMNWRFPNCVSSKLSFDPKQDDFSQVGFDFSCFADPLGNIGYIITAE</sequence>
<dbReference type="EMBL" id="JAGQDG010000002">
    <property type="protein sequence ID" value="MBQ0934650.1"/>
    <property type="molecule type" value="Genomic_DNA"/>
</dbReference>